<dbReference type="AlphaFoldDB" id="A0A7X5R389"/>
<keyword evidence="2" id="KW-0677">Repeat</keyword>
<dbReference type="PANTHER" id="PTHR43790:SF9">
    <property type="entry name" value="GALACTOFURANOSE TRANSPORTER ATP-BINDING PROTEIN YTFR"/>
    <property type="match status" value="1"/>
</dbReference>
<evidence type="ECO:0000256" key="2">
    <source>
        <dbReference type="ARBA" id="ARBA00022737"/>
    </source>
</evidence>
<dbReference type="PROSITE" id="PS50893">
    <property type="entry name" value="ABC_TRANSPORTER_2"/>
    <property type="match status" value="2"/>
</dbReference>
<keyword evidence="6" id="KW-0762">Sugar transport</keyword>
<keyword evidence="3" id="KW-0547">Nucleotide-binding</keyword>
<dbReference type="Gene3D" id="3.40.50.300">
    <property type="entry name" value="P-loop containing nucleotide triphosphate hydrolases"/>
    <property type="match status" value="2"/>
</dbReference>
<keyword evidence="4 6" id="KW-0067">ATP-binding</keyword>
<evidence type="ECO:0000256" key="1">
    <source>
        <dbReference type="ARBA" id="ARBA00022448"/>
    </source>
</evidence>
<name>A0A7X5R389_9MICO</name>
<evidence type="ECO:0000256" key="3">
    <source>
        <dbReference type="ARBA" id="ARBA00022741"/>
    </source>
</evidence>
<feature type="domain" description="ABC transporter" evidence="5">
    <location>
        <begin position="13"/>
        <end position="247"/>
    </location>
</feature>
<comment type="caution">
    <text evidence="6">The sequence shown here is derived from an EMBL/GenBank/DDBJ whole genome shotgun (WGS) entry which is preliminary data.</text>
</comment>
<dbReference type="GO" id="GO:0005524">
    <property type="term" value="F:ATP binding"/>
    <property type="evidence" value="ECO:0007669"/>
    <property type="project" value="UniProtKB-KW"/>
</dbReference>
<sequence>MNQQTVIQQTDIIQLTAVSKRFGGTQALDSVDLTIRAGEVHAFVGENGAGKSTLGKVIAGVYVPDSGQLAVGGTAVGRWDPVNAQRRGVVMIAQELSLVPDLTVEQNVFLGIEKNIGGIMRGGVTERFVELEKTAQFGLDPKAKIESLRIADLQKVEILRAIARDANVIVMDEPTSSLTAHETKRLHELIHRLKARGCTIIYVSHFLDAVLEVSDRVTIMRDGKLIRTADVASETKKSIVEGMLGRALSVSFPERSPGADPSAKPLLTVEGLATPAGVHDVSFEVRPGEIVGLLGLVGSGRTEIARAIAGADRTTGGQVTFDGADLTNGTPRSTKERGLVMVPEDRHGQGLVLERSVLENVSLAFLRRFTTGGVIKSAEEKRQVTKIVGELDMRPLKVGLTVQGFSGGNQQKALLGKWLIGEPKFVILDEPTRGVDVGAKLTIYEFIADLAKQGIGVLLISSEHEEVLGLAHRAHLVSGGTLTGDVDPASTTVEEVLARLFAVEDQKEATL</sequence>
<dbReference type="CDD" id="cd03216">
    <property type="entry name" value="ABC_Carb_Monos_I"/>
    <property type="match status" value="1"/>
</dbReference>
<evidence type="ECO:0000259" key="5">
    <source>
        <dbReference type="PROSITE" id="PS50893"/>
    </source>
</evidence>
<keyword evidence="7" id="KW-1185">Reference proteome</keyword>
<dbReference type="PANTHER" id="PTHR43790">
    <property type="entry name" value="CARBOHYDRATE TRANSPORT ATP-BINDING PROTEIN MG119-RELATED"/>
    <property type="match status" value="1"/>
</dbReference>
<dbReference type="InterPro" id="IPR003593">
    <property type="entry name" value="AAA+_ATPase"/>
</dbReference>
<dbReference type="PROSITE" id="PS00211">
    <property type="entry name" value="ABC_TRANSPORTER_1"/>
    <property type="match status" value="1"/>
</dbReference>
<evidence type="ECO:0000313" key="7">
    <source>
        <dbReference type="Proteomes" id="UP000541033"/>
    </source>
</evidence>
<dbReference type="InterPro" id="IPR027417">
    <property type="entry name" value="P-loop_NTPase"/>
</dbReference>
<dbReference type="EMBL" id="JAAMOX010000002">
    <property type="protein sequence ID" value="NIH54858.1"/>
    <property type="molecule type" value="Genomic_DNA"/>
</dbReference>
<feature type="domain" description="ABC transporter" evidence="5">
    <location>
        <begin position="261"/>
        <end position="504"/>
    </location>
</feature>
<evidence type="ECO:0000256" key="4">
    <source>
        <dbReference type="ARBA" id="ARBA00022840"/>
    </source>
</evidence>
<proteinExistence type="predicted"/>
<dbReference type="Pfam" id="PF00005">
    <property type="entry name" value="ABC_tran"/>
    <property type="match status" value="2"/>
</dbReference>
<dbReference type="InterPro" id="IPR003439">
    <property type="entry name" value="ABC_transporter-like_ATP-bd"/>
</dbReference>
<dbReference type="GO" id="GO:0016887">
    <property type="term" value="F:ATP hydrolysis activity"/>
    <property type="evidence" value="ECO:0007669"/>
    <property type="project" value="InterPro"/>
</dbReference>
<dbReference type="Proteomes" id="UP000541033">
    <property type="component" value="Unassembled WGS sequence"/>
</dbReference>
<reference evidence="6 7" key="1">
    <citation type="submission" date="2020-02" db="EMBL/GenBank/DDBJ databases">
        <title>Sequencing the genomes of 1000 actinobacteria strains.</title>
        <authorList>
            <person name="Klenk H.-P."/>
        </authorList>
    </citation>
    <scope>NUCLEOTIDE SEQUENCE [LARGE SCALE GENOMIC DNA]</scope>
    <source>
        <strain evidence="6 7">DSM 27960</strain>
    </source>
</reference>
<dbReference type="CDD" id="cd03215">
    <property type="entry name" value="ABC_Carb_Monos_II"/>
    <property type="match status" value="1"/>
</dbReference>
<keyword evidence="1" id="KW-0813">Transport</keyword>
<gene>
    <name evidence="6" type="ORF">FHX76_002754</name>
</gene>
<dbReference type="SUPFAM" id="SSF52540">
    <property type="entry name" value="P-loop containing nucleoside triphosphate hydrolases"/>
    <property type="match status" value="2"/>
</dbReference>
<dbReference type="InterPro" id="IPR017871">
    <property type="entry name" value="ABC_transporter-like_CS"/>
</dbReference>
<accession>A0A7X5R389</accession>
<dbReference type="InterPro" id="IPR050107">
    <property type="entry name" value="ABC_carbohydrate_import_ATPase"/>
</dbReference>
<dbReference type="SMART" id="SM00382">
    <property type="entry name" value="AAA"/>
    <property type="match status" value="2"/>
</dbReference>
<protein>
    <submittedName>
        <fullName evidence="6">Simple sugar transport system ATP-binding protein/ribose transport system ATP-binding protein</fullName>
    </submittedName>
</protein>
<evidence type="ECO:0000313" key="6">
    <source>
        <dbReference type="EMBL" id="NIH54858.1"/>
    </source>
</evidence>
<organism evidence="6 7">
    <name type="scientific">Lysinibacter cavernae</name>
    <dbReference type="NCBI Taxonomy" id="1640652"/>
    <lineage>
        <taxon>Bacteria</taxon>
        <taxon>Bacillati</taxon>
        <taxon>Actinomycetota</taxon>
        <taxon>Actinomycetes</taxon>
        <taxon>Micrococcales</taxon>
        <taxon>Microbacteriaceae</taxon>
        <taxon>Lysinibacter</taxon>
    </lineage>
</organism>
<dbReference type="RefSeq" id="WP_167151449.1">
    <property type="nucleotide sequence ID" value="NZ_JAAMOX010000002.1"/>
</dbReference>